<dbReference type="EMBL" id="JBHFQA010000011">
    <property type="protein sequence ID" value="KAL2091583.1"/>
    <property type="molecule type" value="Genomic_DNA"/>
</dbReference>
<sequence length="753" mass="83205">MYKSLYAFRSSEPNSLHFAAGESFLILERSNKHWWLGSRCSSGETGYIPASYIEKVQAPEQDEVLQSIDRAIEGIHNVAMKNGGKYNLEQRDVLQKLIHHRKEILSRRSPTPSSHKQALPSSASDLSLSHTSPLPNGLSRPYGRQASEPISEPPDRMPGDPGFYQVPPQPRRAAPITPPPPEKRRETRRTVEPDTISRVSTSGQGSAKASSRGVSPSSSLASLDCSSTHSVVSSDTSLPSVASTPPPVPTRAKAPPPPVEQPQPQPSLSPQPAPSKKAPAPQPEPTSSSTPPPAPAPATNHEPTEAEWPSAPPPVSFSPPLSPTKLDPVPATSGAELIELVRKNTGLSYELSRVAVAVVVGHLQTTIPQTASAMEQVLLSLVDSKDLGTALPQGQVCHDEQRLEVIFGDLDRHRDDSQQRSWALYEDHAVIAGYLDELLQILTDADPEVCKRMCKVNHSEPVMSLVSYYQMEHRVSLRLLLLKVFGAVCGLEASLISTLLNSILPMELARDLQTDIQENQKMCYTALVLSMIFCMGEQVPYHHYEHLNSDFVQFLLDVIEDGLPSDPTEQLPDLFINLVLAFNLHLSVPANNMVMKTLIKKPNVKILTEKILLLLNRGDDPVCMFKHEPPAPHSVLKFLQDVFANEDSAQIFYRTDMMVMIDICVRQISDLSAGDKLRMEYLSLMHAIMRSTDYLEHLHRLEDLQGVLQRILGEEVEEDEAGGTDGSSSLRQMDKLIVQEIYREFPQIAESKS</sequence>
<feature type="domain" description="SH3" evidence="4">
    <location>
        <begin position="1"/>
        <end position="58"/>
    </location>
</feature>
<organism evidence="5 6">
    <name type="scientific">Coilia grayii</name>
    <name type="common">Gray's grenadier anchovy</name>
    <dbReference type="NCBI Taxonomy" id="363190"/>
    <lineage>
        <taxon>Eukaryota</taxon>
        <taxon>Metazoa</taxon>
        <taxon>Chordata</taxon>
        <taxon>Craniata</taxon>
        <taxon>Vertebrata</taxon>
        <taxon>Euteleostomi</taxon>
        <taxon>Actinopterygii</taxon>
        <taxon>Neopterygii</taxon>
        <taxon>Teleostei</taxon>
        <taxon>Clupei</taxon>
        <taxon>Clupeiformes</taxon>
        <taxon>Clupeoidei</taxon>
        <taxon>Engraulidae</taxon>
        <taxon>Coilinae</taxon>
        <taxon>Coilia</taxon>
    </lineage>
</organism>
<evidence type="ECO:0000256" key="1">
    <source>
        <dbReference type="ARBA" id="ARBA00022443"/>
    </source>
</evidence>
<dbReference type="Gene3D" id="2.30.30.40">
    <property type="entry name" value="SH3 Domains"/>
    <property type="match status" value="1"/>
</dbReference>
<evidence type="ECO:0000313" key="5">
    <source>
        <dbReference type="EMBL" id="KAL2091583.1"/>
    </source>
</evidence>
<proteinExistence type="predicted"/>
<dbReference type="Pfam" id="PF09431">
    <property type="entry name" value="SPIN90_LRD"/>
    <property type="match status" value="1"/>
</dbReference>
<keyword evidence="6" id="KW-1185">Reference proteome</keyword>
<feature type="compositionally biased region" description="Low complexity" evidence="3">
    <location>
        <begin position="119"/>
        <end position="132"/>
    </location>
</feature>
<dbReference type="CDD" id="cd11849">
    <property type="entry name" value="SH3_SPIN90"/>
    <property type="match status" value="1"/>
</dbReference>
<dbReference type="InterPro" id="IPR036028">
    <property type="entry name" value="SH3-like_dom_sf"/>
</dbReference>
<dbReference type="InterPro" id="IPR030125">
    <property type="entry name" value="SPIN90/Ldb17"/>
</dbReference>
<dbReference type="SMART" id="SM00326">
    <property type="entry name" value="SH3"/>
    <property type="match status" value="1"/>
</dbReference>
<feature type="compositionally biased region" description="Pro residues" evidence="3">
    <location>
        <begin position="280"/>
        <end position="296"/>
    </location>
</feature>
<dbReference type="Proteomes" id="UP001591681">
    <property type="component" value="Unassembled WGS sequence"/>
</dbReference>
<feature type="region of interest" description="Disordered" evidence="3">
    <location>
        <begin position="103"/>
        <end position="328"/>
    </location>
</feature>
<protein>
    <recommendedName>
        <fullName evidence="4">SH3 domain-containing protein</fullName>
    </recommendedName>
</protein>
<dbReference type="InterPro" id="IPR035514">
    <property type="entry name" value="SPIN90_SH3"/>
</dbReference>
<evidence type="ECO:0000256" key="2">
    <source>
        <dbReference type="PROSITE-ProRule" id="PRU00192"/>
    </source>
</evidence>
<feature type="compositionally biased region" description="Low complexity" evidence="3">
    <location>
        <begin position="206"/>
        <end position="243"/>
    </location>
</feature>
<dbReference type="PANTHER" id="PTHR13357:SF1">
    <property type="entry name" value="NCK-INTERACTING PROTEIN WITH SH3 DOMAIN"/>
    <property type="match status" value="1"/>
</dbReference>
<feature type="compositionally biased region" description="Pro residues" evidence="3">
    <location>
        <begin position="244"/>
        <end position="273"/>
    </location>
</feature>
<dbReference type="PROSITE" id="PS50002">
    <property type="entry name" value="SH3"/>
    <property type="match status" value="1"/>
</dbReference>
<dbReference type="InterPro" id="IPR018556">
    <property type="entry name" value="SPIN90/Ldb17_LRD"/>
</dbReference>
<feature type="compositionally biased region" description="Basic and acidic residues" evidence="3">
    <location>
        <begin position="181"/>
        <end position="192"/>
    </location>
</feature>
<dbReference type="Pfam" id="PF14604">
    <property type="entry name" value="SH3_9"/>
    <property type="match status" value="1"/>
</dbReference>
<dbReference type="PANTHER" id="PTHR13357">
    <property type="entry name" value="SH3 ADAPTER PROTEIN SPIN90 NCK INTERACTING PROTEIN WITH SH3 DOMAIN"/>
    <property type="match status" value="1"/>
</dbReference>
<reference evidence="5 6" key="1">
    <citation type="submission" date="2024-09" db="EMBL/GenBank/DDBJ databases">
        <title>A chromosome-level genome assembly of Gray's grenadier anchovy, Coilia grayii.</title>
        <authorList>
            <person name="Fu Z."/>
        </authorList>
    </citation>
    <scope>NUCLEOTIDE SEQUENCE [LARGE SCALE GENOMIC DNA]</scope>
    <source>
        <strain evidence="5">G4</strain>
        <tissue evidence="5">Muscle</tissue>
    </source>
</reference>
<feature type="compositionally biased region" description="Pro residues" evidence="3">
    <location>
        <begin position="310"/>
        <end position="322"/>
    </location>
</feature>
<name>A0ABD1JXK8_9TELE</name>
<dbReference type="AlphaFoldDB" id="A0ABD1JXK8"/>
<evidence type="ECO:0000259" key="4">
    <source>
        <dbReference type="PROSITE" id="PS50002"/>
    </source>
</evidence>
<dbReference type="InterPro" id="IPR016024">
    <property type="entry name" value="ARM-type_fold"/>
</dbReference>
<keyword evidence="1 2" id="KW-0728">SH3 domain</keyword>
<comment type="caution">
    <text evidence="5">The sequence shown here is derived from an EMBL/GenBank/DDBJ whole genome shotgun (WGS) entry which is preliminary data.</text>
</comment>
<dbReference type="SUPFAM" id="SSF48371">
    <property type="entry name" value="ARM repeat"/>
    <property type="match status" value="1"/>
</dbReference>
<gene>
    <name evidence="5" type="ORF">ACEWY4_013846</name>
</gene>
<dbReference type="InterPro" id="IPR001452">
    <property type="entry name" value="SH3_domain"/>
</dbReference>
<evidence type="ECO:0000313" key="6">
    <source>
        <dbReference type="Proteomes" id="UP001591681"/>
    </source>
</evidence>
<dbReference type="SUPFAM" id="SSF50044">
    <property type="entry name" value="SH3-domain"/>
    <property type="match status" value="1"/>
</dbReference>
<evidence type="ECO:0000256" key="3">
    <source>
        <dbReference type="SAM" id="MobiDB-lite"/>
    </source>
</evidence>
<accession>A0ABD1JXK8</accession>
<feature type="compositionally biased region" description="Low complexity" evidence="3">
    <location>
        <begin position="297"/>
        <end position="309"/>
    </location>
</feature>